<proteinExistence type="predicted"/>
<comment type="caution">
    <text evidence="1">The sequence shown here is derived from an EMBL/GenBank/DDBJ whole genome shotgun (WGS) entry which is preliminary data.</text>
</comment>
<organism evidence="1 2">
    <name type="scientific">Rhodopirellula baltica SWK14</name>
    <dbReference type="NCBI Taxonomy" id="993516"/>
    <lineage>
        <taxon>Bacteria</taxon>
        <taxon>Pseudomonadati</taxon>
        <taxon>Planctomycetota</taxon>
        <taxon>Planctomycetia</taxon>
        <taxon>Pirellulales</taxon>
        <taxon>Pirellulaceae</taxon>
        <taxon>Rhodopirellula</taxon>
    </lineage>
</organism>
<evidence type="ECO:0000313" key="1">
    <source>
        <dbReference type="EMBL" id="ELP32513.1"/>
    </source>
</evidence>
<accession>L7CEU2</accession>
<protein>
    <submittedName>
        <fullName evidence="1">Uncharacterized protein</fullName>
    </submittedName>
</protein>
<sequence length="42" mass="4733">MPRDATVFKSETFPGLWLDGDASRAGDRFRLIETLQHGIQSI</sequence>
<name>L7CEU2_RHOBT</name>
<dbReference type="EMBL" id="AMWG01000103">
    <property type="protein sequence ID" value="ELP32513.1"/>
    <property type="molecule type" value="Genomic_DNA"/>
</dbReference>
<dbReference type="PATRIC" id="fig|993516.3.peg.3894"/>
<gene>
    <name evidence="1" type="ORF">RBSWK_03645</name>
</gene>
<evidence type="ECO:0000313" key="2">
    <source>
        <dbReference type="Proteomes" id="UP000010959"/>
    </source>
</evidence>
<dbReference type="Proteomes" id="UP000010959">
    <property type="component" value="Unassembled WGS sequence"/>
</dbReference>
<dbReference type="AlphaFoldDB" id="L7CEU2"/>
<reference evidence="1 2" key="1">
    <citation type="journal article" date="2013" name="Mar. Genomics">
        <title>Expression of sulfatases in Rhodopirellula baltica and the diversity of sulfatases in the genus Rhodopirellula.</title>
        <authorList>
            <person name="Wegner C.E."/>
            <person name="Richter-Heitmann T."/>
            <person name="Klindworth A."/>
            <person name="Klockow C."/>
            <person name="Richter M."/>
            <person name="Achstetter T."/>
            <person name="Glockner F.O."/>
            <person name="Harder J."/>
        </authorList>
    </citation>
    <scope>NUCLEOTIDE SEQUENCE [LARGE SCALE GENOMIC DNA]</scope>
    <source>
        <strain evidence="1 2">SWK14</strain>
    </source>
</reference>